<evidence type="ECO:0000313" key="2">
    <source>
        <dbReference type="Proteomes" id="UP000000305"/>
    </source>
</evidence>
<dbReference type="InParanoid" id="E9HWJ5"/>
<dbReference type="Proteomes" id="UP000000305">
    <property type="component" value="Unassembled WGS sequence"/>
</dbReference>
<protein>
    <submittedName>
        <fullName evidence="1">Uncharacterized protein</fullName>
    </submittedName>
</protein>
<reference evidence="1 2" key="1">
    <citation type="journal article" date="2011" name="Science">
        <title>The ecoresponsive genome of Daphnia pulex.</title>
        <authorList>
            <person name="Colbourne J.K."/>
            <person name="Pfrender M.E."/>
            <person name="Gilbert D."/>
            <person name="Thomas W.K."/>
            <person name="Tucker A."/>
            <person name="Oakley T.H."/>
            <person name="Tokishita S."/>
            <person name="Aerts A."/>
            <person name="Arnold G.J."/>
            <person name="Basu M.K."/>
            <person name="Bauer D.J."/>
            <person name="Caceres C.E."/>
            <person name="Carmel L."/>
            <person name="Casola C."/>
            <person name="Choi J.H."/>
            <person name="Detter J.C."/>
            <person name="Dong Q."/>
            <person name="Dusheyko S."/>
            <person name="Eads B.D."/>
            <person name="Frohlich T."/>
            <person name="Geiler-Samerotte K.A."/>
            <person name="Gerlach D."/>
            <person name="Hatcher P."/>
            <person name="Jogdeo S."/>
            <person name="Krijgsveld J."/>
            <person name="Kriventseva E.V."/>
            <person name="Kultz D."/>
            <person name="Laforsch C."/>
            <person name="Lindquist E."/>
            <person name="Lopez J."/>
            <person name="Manak J.R."/>
            <person name="Muller J."/>
            <person name="Pangilinan J."/>
            <person name="Patwardhan R.P."/>
            <person name="Pitluck S."/>
            <person name="Pritham E.J."/>
            <person name="Rechtsteiner A."/>
            <person name="Rho M."/>
            <person name="Rogozin I.B."/>
            <person name="Sakarya O."/>
            <person name="Salamov A."/>
            <person name="Schaack S."/>
            <person name="Shapiro H."/>
            <person name="Shiga Y."/>
            <person name="Skalitzky C."/>
            <person name="Smith Z."/>
            <person name="Souvorov A."/>
            <person name="Sung W."/>
            <person name="Tang Z."/>
            <person name="Tsuchiya D."/>
            <person name="Tu H."/>
            <person name="Vos H."/>
            <person name="Wang M."/>
            <person name="Wolf Y.I."/>
            <person name="Yamagata H."/>
            <person name="Yamada T."/>
            <person name="Ye Y."/>
            <person name="Shaw J.R."/>
            <person name="Andrews J."/>
            <person name="Crease T.J."/>
            <person name="Tang H."/>
            <person name="Lucas S.M."/>
            <person name="Robertson H.M."/>
            <person name="Bork P."/>
            <person name="Koonin E.V."/>
            <person name="Zdobnov E.M."/>
            <person name="Grigoriev I.V."/>
            <person name="Lynch M."/>
            <person name="Boore J.L."/>
        </authorList>
    </citation>
    <scope>NUCLEOTIDE SEQUENCE [LARGE SCALE GENOMIC DNA]</scope>
</reference>
<sequence>MANLNTFVVRGREYTRIVRLDGRGDIWLRNGRVFKLDRTTLDASCAYEKLDIPANGGKFDVYAPACNAGHGVFCGHIVAPHAIAYADFWRALRLALCHLKLHRYPHLLKSQVEAVFHALKREFFGVFEFTLEAFWRARDNSIKGLRVGVKPWWYSADLAAELASYHEIRPLFRPFLDNYMERIPPLVVEPEEPEDPEDPLDLETPEVVAFRAAGEALARSLNERAVLVTLTAVPLGRGRGRGRPRNINHEYRF</sequence>
<dbReference type="PhylomeDB" id="E9HWJ5"/>
<accession>E9HWJ5</accession>
<dbReference type="KEGG" id="dpx:DAPPUDRAFT_334852"/>
<dbReference type="HOGENOM" id="CLU_1099456_0_0_1"/>
<dbReference type="EMBL" id="GL732931">
    <property type="protein sequence ID" value="EFX63884.1"/>
    <property type="molecule type" value="Genomic_DNA"/>
</dbReference>
<dbReference type="AlphaFoldDB" id="E9HWJ5"/>
<evidence type="ECO:0000313" key="1">
    <source>
        <dbReference type="EMBL" id="EFX63884.1"/>
    </source>
</evidence>
<keyword evidence="2" id="KW-1185">Reference proteome</keyword>
<gene>
    <name evidence="1" type="ORF">DAPPUDRAFT_334852</name>
</gene>
<name>E9HWJ5_DAPPU</name>
<proteinExistence type="predicted"/>
<organism evidence="1 2">
    <name type="scientific">Daphnia pulex</name>
    <name type="common">Water flea</name>
    <dbReference type="NCBI Taxonomy" id="6669"/>
    <lineage>
        <taxon>Eukaryota</taxon>
        <taxon>Metazoa</taxon>
        <taxon>Ecdysozoa</taxon>
        <taxon>Arthropoda</taxon>
        <taxon>Crustacea</taxon>
        <taxon>Branchiopoda</taxon>
        <taxon>Diplostraca</taxon>
        <taxon>Cladocera</taxon>
        <taxon>Anomopoda</taxon>
        <taxon>Daphniidae</taxon>
        <taxon>Daphnia</taxon>
    </lineage>
</organism>